<sequence length="631" mass="73151">MHKQQNRDPKTQLLQGFHSLVRDDSILAADNCLLDTSLNEAIEQLDQLFNNKEKIDFLLNEGEFLSEEMNSYKHWTIEWLQKHLEILNEFGQILVKKSRTSTVHMTIEDILPVTRLWNGYLQDCLPMYPTNDYDDGDGDEGGDVYRKSLRRKHFYWDMYVVFRRPNQYQIRPYYTPLNDYPVTYIPNYFYITIPPVNINAATNEKMGLPSIEVSSETATAATTTAPTAKRQDINDPYELFRCSENFNFQNQPDRWNYISWEKISQSLFTTLLPEVLNLSTFLEPGQIGLKVISWKCLFDEENGVEKASQVGFFPVEVVFDTNSLGNNHFYYSPELWKSQQALRGGGGIVTRRIQISKSVHTLTTPSIDMKSEKTGTPSTLSSNWLTMRIRFHPVYSLYDLMSSQSKTSAMTTNNRYASPYSKHNFLKRLNTLEIKQNNFPPNLPLWKVCSCLSEEYILERIDKADHGIRRKAVRILANLYQINDLQKGTQLMSVFTLRNMIQICLQTFLEEINQTVQLQYDSLFQSSSKANVIQPWQKLSLPRIIYQLLSKCLTILHEKHLVSFTSPESDILCLDSTLTKQSTNQLYCTLNSWLRSPLQLKKLILAMNEKLSESIETFQMLSTARETTSLK</sequence>
<evidence type="ECO:0000313" key="1">
    <source>
        <dbReference type="Proteomes" id="UP000050795"/>
    </source>
</evidence>
<keyword evidence="1" id="KW-1185">Reference proteome</keyword>
<reference evidence="2" key="2">
    <citation type="submission" date="2023-11" db="UniProtKB">
        <authorList>
            <consortium name="WormBaseParasite"/>
        </authorList>
    </citation>
    <scope>IDENTIFICATION</scope>
</reference>
<organism evidence="1 2">
    <name type="scientific">Trichobilharzia regenti</name>
    <name type="common">Nasal bird schistosome</name>
    <dbReference type="NCBI Taxonomy" id="157069"/>
    <lineage>
        <taxon>Eukaryota</taxon>
        <taxon>Metazoa</taxon>
        <taxon>Spiralia</taxon>
        <taxon>Lophotrochozoa</taxon>
        <taxon>Platyhelminthes</taxon>
        <taxon>Trematoda</taxon>
        <taxon>Digenea</taxon>
        <taxon>Strigeidida</taxon>
        <taxon>Schistosomatoidea</taxon>
        <taxon>Schistosomatidae</taxon>
        <taxon>Trichobilharzia</taxon>
    </lineage>
</organism>
<proteinExistence type="predicted"/>
<name>A0AA85J5K7_TRIRE</name>
<evidence type="ECO:0000313" key="2">
    <source>
        <dbReference type="WBParaSite" id="TREG1_134570.1"/>
    </source>
</evidence>
<reference evidence="1" key="1">
    <citation type="submission" date="2022-06" db="EMBL/GenBank/DDBJ databases">
        <authorList>
            <person name="Berger JAMES D."/>
            <person name="Berger JAMES D."/>
        </authorList>
    </citation>
    <scope>NUCLEOTIDE SEQUENCE [LARGE SCALE GENOMIC DNA]</scope>
</reference>
<dbReference type="AlphaFoldDB" id="A0AA85J5K7"/>
<protein>
    <submittedName>
        <fullName evidence="2">Uncharacterized protein</fullName>
    </submittedName>
</protein>
<accession>A0AA85J5K7</accession>
<dbReference type="Proteomes" id="UP000050795">
    <property type="component" value="Unassembled WGS sequence"/>
</dbReference>
<dbReference type="WBParaSite" id="TREG1_134570.1">
    <property type="protein sequence ID" value="TREG1_134570.1"/>
    <property type="gene ID" value="TREG1_134570"/>
</dbReference>